<organism evidence="1 2">
    <name type="scientific">Sphaerobolus stellatus (strain SS14)</name>
    <dbReference type="NCBI Taxonomy" id="990650"/>
    <lineage>
        <taxon>Eukaryota</taxon>
        <taxon>Fungi</taxon>
        <taxon>Dikarya</taxon>
        <taxon>Basidiomycota</taxon>
        <taxon>Agaricomycotina</taxon>
        <taxon>Agaricomycetes</taxon>
        <taxon>Phallomycetidae</taxon>
        <taxon>Geastrales</taxon>
        <taxon>Sphaerobolaceae</taxon>
        <taxon>Sphaerobolus</taxon>
    </lineage>
</organism>
<protein>
    <submittedName>
        <fullName evidence="1">Unplaced genomic scaffold SPHSTscaffold_135, whole genome shotgun sequence</fullName>
    </submittedName>
</protein>
<proteinExistence type="predicted"/>
<reference evidence="1 2" key="1">
    <citation type="submission" date="2014-06" db="EMBL/GenBank/DDBJ databases">
        <title>Evolutionary Origins and Diversification of the Mycorrhizal Mutualists.</title>
        <authorList>
            <consortium name="DOE Joint Genome Institute"/>
            <consortium name="Mycorrhizal Genomics Consortium"/>
            <person name="Kohler A."/>
            <person name="Kuo A."/>
            <person name="Nagy L.G."/>
            <person name="Floudas D."/>
            <person name="Copeland A."/>
            <person name="Barry K.W."/>
            <person name="Cichocki N."/>
            <person name="Veneault-Fourrey C."/>
            <person name="LaButti K."/>
            <person name="Lindquist E.A."/>
            <person name="Lipzen A."/>
            <person name="Lundell T."/>
            <person name="Morin E."/>
            <person name="Murat C."/>
            <person name="Riley R."/>
            <person name="Ohm R."/>
            <person name="Sun H."/>
            <person name="Tunlid A."/>
            <person name="Henrissat B."/>
            <person name="Grigoriev I.V."/>
            <person name="Hibbett D.S."/>
            <person name="Martin F."/>
        </authorList>
    </citation>
    <scope>NUCLEOTIDE SEQUENCE [LARGE SCALE GENOMIC DNA]</scope>
    <source>
        <strain evidence="1 2">SS14</strain>
    </source>
</reference>
<keyword evidence="2" id="KW-1185">Reference proteome</keyword>
<dbReference type="OrthoDB" id="408152at2759"/>
<dbReference type="AlphaFoldDB" id="A0A0C9UWG2"/>
<gene>
    <name evidence="1" type="ORF">M422DRAFT_264373</name>
</gene>
<dbReference type="HOGENOM" id="CLU_143685_0_0_1"/>
<dbReference type="Proteomes" id="UP000054279">
    <property type="component" value="Unassembled WGS sequence"/>
</dbReference>
<dbReference type="InterPro" id="IPR027417">
    <property type="entry name" value="P-loop_NTPase"/>
</dbReference>
<dbReference type="Pfam" id="PF17784">
    <property type="entry name" value="Sulfotransfer_4"/>
    <property type="match status" value="1"/>
</dbReference>
<dbReference type="EMBL" id="KN837210">
    <property type="protein sequence ID" value="KIJ33607.1"/>
    <property type="molecule type" value="Genomic_DNA"/>
</dbReference>
<dbReference type="Gene3D" id="3.40.50.300">
    <property type="entry name" value="P-loop containing nucleotide triphosphate hydrolases"/>
    <property type="match status" value="1"/>
</dbReference>
<dbReference type="SUPFAM" id="SSF52540">
    <property type="entry name" value="P-loop containing nucleoside triphosphate hydrolases"/>
    <property type="match status" value="1"/>
</dbReference>
<dbReference type="InterPro" id="IPR040632">
    <property type="entry name" value="Sulfotransfer_4"/>
</dbReference>
<evidence type="ECO:0000313" key="2">
    <source>
        <dbReference type="Proteomes" id="UP000054279"/>
    </source>
</evidence>
<evidence type="ECO:0000313" key="1">
    <source>
        <dbReference type="EMBL" id="KIJ33607.1"/>
    </source>
</evidence>
<name>A0A0C9UWG2_SPHS4</name>
<sequence>MSPSTQRPNQPSIRVIYLGLSRTGTVSLMEALELLEYGPYYHTIKWVQSQPNDFHKWIEQYETANFPEALYRVCPDAKFILTTRDPENGNEA</sequence>
<accession>A0A0C9UWG2</accession>